<feature type="region of interest" description="Disordered" evidence="1">
    <location>
        <begin position="1"/>
        <end position="45"/>
    </location>
</feature>
<dbReference type="AlphaFoldDB" id="A0A2T4YT83"/>
<accession>A0A2T4YT83</accession>
<reference evidence="2 3" key="1">
    <citation type="submission" date="2018-04" db="EMBL/GenBank/DDBJ databases">
        <title>Genomic Encyclopedia of Type Strains, Phase III (KMG-III): the genomes of soil and plant-associated and newly described type strains.</title>
        <authorList>
            <person name="Whitman W."/>
        </authorList>
    </citation>
    <scope>NUCLEOTIDE SEQUENCE [LARGE SCALE GENOMIC DNA]</scope>
    <source>
        <strain evidence="2 3">NW12</strain>
    </source>
</reference>
<comment type="caution">
    <text evidence="2">The sequence shown here is derived from an EMBL/GenBank/DDBJ whole genome shotgun (WGS) entry which is preliminary data.</text>
</comment>
<dbReference type="EMBL" id="PZZN01000001">
    <property type="protein sequence ID" value="PTM47028.1"/>
    <property type="molecule type" value="Genomic_DNA"/>
</dbReference>
<feature type="compositionally biased region" description="Basic and acidic residues" evidence="1">
    <location>
        <begin position="1"/>
        <end position="17"/>
    </location>
</feature>
<dbReference type="RefSeq" id="WP_107929931.1">
    <property type="nucleotide sequence ID" value="NZ_PZZN01000001.1"/>
</dbReference>
<proteinExistence type="predicted"/>
<protein>
    <submittedName>
        <fullName evidence="2">Uncharacterized protein</fullName>
    </submittedName>
</protein>
<dbReference type="Proteomes" id="UP000240996">
    <property type="component" value="Unassembled WGS sequence"/>
</dbReference>
<organism evidence="2 3">
    <name type="scientific">Sphingomonas aerolata</name>
    <dbReference type="NCBI Taxonomy" id="185951"/>
    <lineage>
        <taxon>Bacteria</taxon>
        <taxon>Pseudomonadati</taxon>
        <taxon>Pseudomonadota</taxon>
        <taxon>Alphaproteobacteria</taxon>
        <taxon>Sphingomonadales</taxon>
        <taxon>Sphingomonadaceae</taxon>
        <taxon>Sphingomonas</taxon>
    </lineage>
</organism>
<evidence type="ECO:0000256" key="1">
    <source>
        <dbReference type="SAM" id="MobiDB-lite"/>
    </source>
</evidence>
<name>A0A2T4YT83_9SPHN</name>
<sequence>MPNREKITDSANERAIDEPIAGTAQGRPDGALSPGEDLPEEPSDEDVAWLAAKLGAPDQTNNFLGLR</sequence>
<evidence type="ECO:0000313" key="2">
    <source>
        <dbReference type="EMBL" id="PTM47028.1"/>
    </source>
</evidence>
<evidence type="ECO:0000313" key="3">
    <source>
        <dbReference type="Proteomes" id="UP000240996"/>
    </source>
</evidence>
<keyword evidence="3" id="KW-1185">Reference proteome</keyword>
<gene>
    <name evidence="2" type="ORF">C8J24_0410</name>
</gene>